<accession>F2LFQ2</accession>
<evidence type="ECO:0000313" key="2">
    <source>
        <dbReference type="Proteomes" id="UP000008316"/>
    </source>
</evidence>
<proteinExistence type="predicted"/>
<organism evidence="1 2">
    <name type="scientific">Burkholderia gladioli (strain BSR3)</name>
    <dbReference type="NCBI Taxonomy" id="999541"/>
    <lineage>
        <taxon>Bacteria</taxon>
        <taxon>Pseudomonadati</taxon>
        <taxon>Pseudomonadota</taxon>
        <taxon>Betaproteobacteria</taxon>
        <taxon>Burkholderiales</taxon>
        <taxon>Burkholderiaceae</taxon>
        <taxon>Burkholderia</taxon>
    </lineage>
</organism>
<protein>
    <submittedName>
        <fullName evidence="1">Uncharacterized protein</fullName>
    </submittedName>
</protein>
<dbReference type="HOGENOM" id="CLU_1902728_0_0_4"/>
<name>F2LFQ2_BURGS</name>
<dbReference type="KEGG" id="bgd:bgla_1g30760"/>
<gene>
    <name evidence="1" type="ordered locus">bgla_1g30760</name>
</gene>
<dbReference type="AlphaFoldDB" id="F2LFQ2"/>
<evidence type="ECO:0000313" key="1">
    <source>
        <dbReference type="EMBL" id="AEA61686.1"/>
    </source>
</evidence>
<sequence>MGQKSSAYLNDTGAIAAFYDDSRASEGALTVNIVDSQWQTCLAQPRQWHVDDGVLAAVHQSADTVLAAAQIAQMLRLNTAYATTVQQPVTFKTAAGVSAEFDTDSDSQTILMQATQGYVLANAVPSDVRLGVH</sequence>
<reference evidence="1 2" key="1">
    <citation type="journal article" date="2011" name="J. Bacteriol.">
        <title>Complete genome sequence of Burkholderia gladioli BSR3.</title>
        <authorList>
            <person name="Seo Y.S."/>
            <person name="Lim J."/>
            <person name="Choi B.S."/>
            <person name="Kim H."/>
            <person name="Goo E."/>
            <person name="Lee B."/>
            <person name="Lim J.S."/>
            <person name="Choi I.Y."/>
            <person name="Moon J.S."/>
            <person name="Kim J."/>
            <person name="Hwang I."/>
        </authorList>
    </citation>
    <scope>NUCLEOTIDE SEQUENCE [LARGE SCALE GENOMIC DNA]</scope>
    <source>
        <strain evidence="1 2">BSR3</strain>
    </source>
</reference>
<dbReference type="Proteomes" id="UP000008316">
    <property type="component" value="Chromosome 1"/>
</dbReference>
<dbReference type="RefSeq" id="WP_013699009.1">
    <property type="nucleotide sequence ID" value="NC_015381.1"/>
</dbReference>
<keyword evidence="2" id="KW-1185">Reference proteome</keyword>
<dbReference type="EMBL" id="CP002599">
    <property type="protein sequence ID" value="AEA61686.1"/>
    <property type="molecule type" value="Genomic_DNA"/>
</dbReference>